<name>A0A6G0IWN3_LARCR</name>
<evidence type="ECO:0000313" key="2">
    <source>
        <dbReference type="EMBL" id="KAE8295652.1"/>
    </source>
</evidence>
<dbReference type="EMBL" id="REGW02000006">
    <property type="protein sequence ID" value="KAE8295652.1"/>
    <property type="molecule type" value="Genomic_DNA"/>
</dbReference>
<evidence type="ECO:0000256" key="1">
    <source>
        <dbReference type="SAM" id="MobiDB-lite"/>
    </source>
</evidence>
<dbReference type="Gene3D" id="4.10.60.10">
    <property type="entry name" value="Zinc finger, CCHC-type"/>
    <property type="match status" value="1"/>
</dbReference>
<reference evidence="2 3" key="1">
    <citation type="submission" date="2019-07" db="EMBL/GenBank/DDBJ databases">
        <title>Chromosome genome assembly for large yellow croaker.</title>
        <authorList>
            <person name="Xiao S."/>
        </authorList>
    </citation>
    <scope>NUCLEOTIDE SEQUENCE [LARGE SCALE GENOMIC DNA]</scope>
    <source>
        <strain evidence="2">JMULYC20181020</strain>
        <tissue evidence="2">Muscle</tissue>
    </source>
</reference>
<protein>
    <recommendedName>
        <fullName evidence="4">CCHC-type domain-containing protein</fullName>
    </recommendedName>
</protein>
<evidence type="ECO:0008006" key="4">
    <source>
        <dbReference type="Google" id="ProtNLM"/>
    </source>
</evidence>
<dbReference type="Proteomes" id="UP000424527">
    <property type="component" value="Unassembled WGS sequence"/>
</dbReference>
<comment type="caution">
    <text evidence="2">The sequence shown here is derived from an EMBL/GenBank/DDBJ whole genome shotgun (WGS) entry which is preliminary data.</text>
</comment>
<evidence type="ECO:0000313" key="3">
    <source>
        <dbReference type="Proteomes" id="UP000424527"/>
    </source>
</evidence>
<keyword evidence="3" id="KW-1185">Reference proteome</keyword>
<feature type="region of interest" description="Disordered" evidence="1">
    <location>
        <begin position="63"/>
        <end position="82"/>
    </location>
</feature>
<dbReference type="AlphaFoldDB" id="A0A6G0IWN3"/>
<organism evidence="2 3">
    <name type="scientific">Larimichthys crocea</name>
    <name type="common">Large yellow croaker</name>
    <name type="synonym">Pseudosciaena crocea</name>
    <dbReference type="NCBI Taxonomy" id="215358"/>
    <lineage>
        <taxon>Eukaryota</taxon>
        <taxon>Metazoa</taxon>
        <taxon>Chordata</taxon>
        <taxon>Craniata</taxon>
        <taxon>Vertebrata</taxon>
        <taxon>Euteleostomi</taxon>
        <taxon>Actinopterygii</taxon>
        <taxon>Neopterygii</taxon>
        <taxon>Teleostei</taxon>
        <taxon>Neoteleostei</taxon>
        <taxon>Acanthomorphata</taxon>
        <taxon>Eupercaria</taxon>
        <taxon>Sciaenidae</taxon>
        <taxon>Larimichthys</taxon>
    </lineage>
</organism>
<proteinExistence type="predicted"/>
<sequence length="193" mass="21383">MGVRDKGLREKLLGEVDLSLERAIQICQVREVTQQHLKSTVGGTATSEAEVETVVTSQTTVQAKRATSGDVGREQQSRACGNCGGKHQPRQCRAFGKECRLCGMRNHFARVCRQRRPRETEKKVNLVRGLDLDDENTEDLFVGSIDRATSGKEEWTETYNVNGADKVDTGAQANLIAKTELPNLQVKPQINTE</sequence>
<accession>A0A6G0IWN3</accession>
<gene>
    <name evidence="2" type="ORF">D5F01_LYC06587</name>
</gene>